<gene>
    <name evidence="1" type="ORF">J2S43_001200</name>
</gene>
<keyword evidence="1" id="KW-0238">DNA-binding</keyword>
<dbReference type="Gene3D" id="3.30.1310.10">
    <property type="entry name" value="Nucleoid-associated protein YbaB-like domain"/>
    <property type="match status" value="1"/>
</dbReference>
<dbReference type="Pfam" id="PF02575">
    <property type="entry name" value="YbaB_DNA_bd"/>
    <property type="match status" value="1"/>
</dbReference>
<dbReference type="InterPro" id="IPR036894">
    <property type="entry name" value="YbaB-like_sf"/>
</dbReference>
<proteinExistence type="predicted"/>
<name>A0ABT9MMR5_9ACTN</name>
<sequence length="140" mass="14581">MSSPLHNQVEAAYAELSRQRAALAEVQTGLASTTSTVTSRNRAVSVTVDSRGAVTEIRFPTGAQRSMASAELGALLVETIEAARSEAMHRTVAAFDGLLPEGLPVAELLLGSGPGDDPVPDLSTLITEALRGTGGPEQRR</sequence>
<dbReference type="EMBL" id="JAUSRA010000001">
    <property type="protein sequence ID" value="MDP9792688.1"/>
    <property type="molecule type" value="Genomic_DNA"/>
</dbReference>
<reference evidence="1 2" key="1">
    <citation type="submission" date="2023-07" db="EMBL/GenBank/DDBJ databases">
        <title>Sequencing the genomes of 1000 actinobacteria strains.</title>
        <authorList>
            <person name="Klenk H.-P."/>
        </authorList>
    </citation>
    <scope>NUCLEOTIDE SEQUENCE [LARGE SCALE GENOMIC DNA]</scope>
    <source>
        <strain evidence="1 2">DSM 44710</strain>
    </source>
</reference>
<dbReference type="RefSeq" id="WP_306827559.1">
    <property type="nucleotide sequence ID" value="NZ_JAUSRA010000001.1"/>
</dbReference>
<evidence type="ECO:0000313" key="2">
    <source>
        <dbReference type="Proteomes" id="UP001240984"/>
    </source>
</evidence>
<dbReference type="Proteomes" id="UP001240984">
    <property type="component" value="Unassembled WGS sequence"/>
</dbReference>
<organism evidence="1 2">
    <name type="scientific">Catenuloplanes nepalensis</name>
    <dbReference type="NCBI Taxonomy" id="587533"/>
    <lineage>
        <taxon>Bacteria</taxon>
        <taxon>Bacillati</taxon>
        <taxon>Actinomycetota</taxon>
        <taxon>Actinomycetes</taxon>
        <taxon>Micromonosporales</taxon>
        <taxon>Micromonosporaceae</taxon>
        <taxon>Catenuloplanes</taxon>
    </lineage>
</organism>
<comment type="caution">
    <text evidence="1">The sequence shown here is derived from an EMBL/GenBank/DDBJ whole genome shotgun (WGS) entry which is preliminary data.</text>
</comment>
<dbReference type="GO" id="GO:0003677">
    <property type="term" value="F:DNA binding"/>
    <property type="evidence" value="ECO:0007669"/>
    <property type="project" value="UniProtKB-KW"/>
</dbReference>
<dbReference type="InterPro" id="IPR004401">
    <property type="entry name" value="YbaB/EbfC"/>
</dbReference>
<evidence type="ECO:0000313" key="1">
    <source>
        <dbReference type="EMBL" id="MDP9792688.1"/>
    </source>
</evidence>
<accession>A0ABT9MMR5</accession>
<keyword evidence="2" id="KW-1185">Reference proteome</keyword>
<protein>
    <submittedName>
        <fullName evidence="1">DNA-binding protein YbaB</fullName>
    </submittedName>
</protein>